<reference evidence="1 2" key="1">
    <citation type="journal article" date="2024" name="J Genomics">
        <title>Draft genome sequencing and assembly of Favolaschia claudopus CIRM-BRFM 2984 isolated from oak limbs.</title>
        <authorList>
            <person name="Navarro D."/>
            <person name="Drula E."/>
            <person name="Chaduli D."/>
            <person name="Cazenave R."/>
            <person name="Ahrendt S."/>
            <person name="Wang J."/>
            <person name="Lipzen A."/>
            <person name="Daum C."/>
            <person name="Barry K."/>
            <person name="Grigoriev I.V."/>
            <person name="Favel A."/>
            <person name="Rosso M.N."/>
            <person name="Martin F."/>
        </authorList>
    </citation>
    <scope>NUCLEOTIDE SEQUENCE [LARGE SCALE GENOMIC DNA]</scope>
    <source>
        <strain evidence="1 2">CIRM-BRFM 2984</strain>
    </source>
</reference>
<organism evidence="1 2">
    <name type="scientific">Favolaschia claudopus</name>
    <dbReference type="NCBI Taxonomy" id="2862362"/>
    <lineage>
        <taxon>Eukaryota</taxon>
        <taxon>Fungi</taxon>
        <taxon>Dikarya</taxon>
        <taxon>Basidiomycota</taxon>
        <taxon>Agaricomycotina</taxon>
        <taxon>Agaricomycetes</taxon>
        <taxon>Agaricomycetidae</taxon>
        <taxon>Agaricales</taxon>
        <taxon>Marasmiineae</taxon>
        <taxon>Mycenaceae</taxon>
        <taxon>Favolaschia</taxon>
    </lineage>
</organism>
<gene>
    <name evidence="1" type="ORF">R3P38DRAFT_3244693</name>
</gene>
<dbReference type="InterPro" id="IPR011009">
    <property type="entry name" value="Kinase-like_dom_sf"/>
</dbReference>
<name>A0AAV9Z1R7_9AGAR</name>
<evidence type="ECO:0000313" key="2">
    <source>
        <dbReference type="Proteomes" id="UP001362999"/>
    </source>
</evidence>
<keyword evidence="2" id="KW-1185">Reference proteome</keyword>
<comment type="caution">
    <text evidence="1">The sequence shown here is derived from an EMBL/GenBank/DDBJ whole genome shotgun (WGS) entry which is preliminary data.</text>
</comment>
<evidence type="ECO:0008006" key="3">
    <source>
        <dbReference type="Google" id="ProtNLM"/>
    </source>
</evidence>
<evidence type="ECO:0000313" key="1">
    <source>
        <dbReference type="EMBL" id="KAK6967108.1"/>
    </source>
</evidence>
<proteinExistence type="predicted"/>
<dbReference type="SUPFAM" id="SSF56112">
    <property type="entry name" value="Protein kinase-like (PK-like)"/>
    <property type="match status" value="1"/>
</dbReference>
<protein>
    <recommendedName>
        <fullName evidence="3">Protein kinase domain-containing protein</fullName>
    </recommendedName>
</protein>
<dbReference type="EMBL" id="JAWWNJ010000243">
    <property type="protein sequence ID" value="KAK6967108.1"/>
    <property type="molecule type" value="Genomic_DNA"/>
</dbReference>
<sequence>MPIDIPPYDRRLFPFSRLDEEAVVAANEAQLAAREIALRTPLQSGLQFTLTLEIPAQNAAPNARKLPGIPGSDSVTVRLCEELQQGIDGFSQVWTAVCVEISATQLVLKIIQPSICRGIPWDHRDEYFDPWDLAHNEAWVYQHLPHIQGTLIPYFLGFSTIVTPCGEEAWVLLLEYIPGPTGSKINDSTPVSDIREFCALGASAVKEYILGGWSLREIRPPNFILTGDPGSRTVVIIDLVLSKPLIVADLTKYATYQMQSFFYAFAFRATDFDPELLTWAKENSLIF</sequence>
<accession>A0AAV9Z1R7</accession>
<dbReference type="Proteomes" id="UP001362999">
    <property type="component" value="Unassembled WGS sequence"/>
</dbReference>
<dbReference type="AlphaFoldDB" id="A0AAV9Z1R7"/>